<dbReference type="GO" id="GO:0007059">
    <property type="term" value="P:chromosome segregation"/>
    <property type="evidence" value="ECO:0007669"/>
    <property type="project" value="TreeGrafter"/>
</dbReference>
<keyword evidence="3" id="KW-1185">Reference proteome</keyword>
<dbReference type="EMBL" id="LPXO01000019">
    <property type="protein sequence ID" value="KUF08954.1"/>
    <property type="molecule type" value="Genomic_DNA"/>
</dbReference>
<dbReference type="OrthoDB" id="7812516at2"/>
<feature type="domain" description="ParB-like N-terminal" evidence="1">
    <location>
        <begin position="61"/>
        <end position="160"/>
    </location>
</feature>
<gene>
    <name evidence="2" type="ORF">AVJ23_19890</name>
</gene>
<organism evidence="2 3">
    <name type="scientific">Pseudoponticoccus marisrubri</name>
    <dbReference type="NCBI Taxonomy" id="1685382"/>
    <lineage>
        <taxon>Bacteria</taxon>
        <taxon>Pseudomonadati</taxon>
        <taxon>Pseudomonadota</taxon>
        <taxon>Alphaproteobacteria</taxon>
        <taxon>Rhodobacterales</taxon>
        <taxon>Roseobacteraceae</taxon>
        <taxon>Pseudoponticoccus</taxon>
    </lineage>
</organism>
<dbReference type="CDD" id="cd16405">
    <property type="entry name" value="RepB_like_N"/>
    <property type="match status" value="1"/>
</dbReference>
<dbReference type="PANTHER" id="PTHR33375:SF1">
    <property type="entry name" value="CHROMOSOME-PARTITIONING PROTEIN PARB-RELATED"/>
    <property type="match status" value="1"/>
</dbReference>
<dbReference type="RefSeq" id="WP_058863986.1">
    <property type="nucleotide sequence ID" value="NZ_LPXO01000019.1"/>
</dbReference>
<dbReference type="SMART" id="SM00470">
    <property type="entry name" value="ParB"/>
    <property type="match status" value="1"/>
</dbReference>
<evidence type="ECO:0000259" key="1">
    <source>
        <dbReference type="SMART" id="SM00470"/>
    </source>
</evidence>
<dbReference type="SUPFAM" id="SSF110849">
    <property type="entry name" value="ParB/Sulfiredoxin"/>
    <property type="match status" value="1"/>
</dbReference>
<dbReference type="InterPro" id="IPR050336">
    <property type="entry name" value="Chromosome_partition/occlusion"/>
</dbReference>
<dbReference type="PANTHER" id="PTHR33375">
    <property type="entry name" value="CHROMOSOME-PARTITIONING PROTEIN PARB-RELATED"/>
    <property type="match status" value="1"/>
</dbReference>
<dbReference type="Pfam" id="PF02195">
    <property type="entry name" value="ParB_N"/>
    <property type="match status" value="1"/>
</dbReference>
<accession>A0A0W7WED4</accession>
<dbReference type="InterPro" id="IPR037972">
    <property type="entry name" value="RepB_N"/>
</dbReference>
<sequence length="327" mass="35206">MAKRKRLSPANAAFLADPPALPERPRAAPIAEVAGEVTAHAALEEVAGTLARARDEGRMVLSLPLEAIDQTYLVRDRLPTEDEDMAALVESLRSRGQQTPIEVAPLPQGGYGLISGWRRCVALARLRAETGEARFAEVLALVRRPDQASAAYLAMVEENEIRVGLSFYERARIVARTVEAGVYESQGEALRALFASASRAKRSKIGTFIGIVTALDGVLRFPKALGERVGLRLAKELEADAGLAERLGRALEAACPETAETEQAVILRVLAGDSPGGKENAAPEPEEIVPGLRCRPGRGGRLTLEGPALDDALRDRLLSWLKRELQG</sequence>
<protein>
    <recommendedName>
        <fullName evidence="1">ParB-like N-terminal domain-containing protein</fullName>
    </recommendedName>
</protein>
<dbReference type="STRING" id="1685382.AVJ23_19890"/>
<reference evidence="2 3" key="1">
    <citation type="submission" date="2015-12" db="EMBL/GenBank/DDBJ databases">
        <authorList>
            <person name="Shamseldin A."/>
            <person name="Moawad H."/>
            <person name="Abd El-Rahim W.M."/>
            <person name="Sadowsky M.J."/>
        </authorList>
    </citation>
    <scope>NUCLEOTIDE SEQUENCE [LARGE SCALE GENOMIC DNA]</scope>
    <source>
        <strain evidence="2 3">SJ5A-1</strain>
    </source>
</reference>
<comment type="caution">
    <text evidence="2">The sequence shown here is derived from an EMBL/GenBank/DDBJ whole genome shotgun (WGS) entry which is preliminary data.</text>
</comment>
<dbReference type="InterPro" id="IPR036086">
    <property type="entry name" value="ParB/Sulfiredoxin_sf"/>
</dbReference>
<dbReference type="GO" id="GO:0005694">
    <property type="term" value="C:chromosome"/>
    <property type="evidence" value="ECO:0007669"/>
    <property type="project" value="TreeGrafter"/>
</dbReference>
<dbReference type="AlphaFoldDB" id="A0A0W7WED4"/>
<dbReference type="Gene3D" id="3.90.1530.30">
    <property type="match status" value="1"/>
</dbReference>
<evidence type="ECO:0000313" key="3">
    <source>
        <dbReference type="Proteomes" id="UP000054396"/>
    </source>
</evidence>
<dbReference type="Proteomes" id="UP000054396">
    <property type="component" value="Unassembled WGS sequence"/>
</dbReference>
<name>A0A0W7WED4_9RHOB</name>
<proteinExistence type="predicted"/>
<dbReference type="InterPro" id="IPR003115">
    <property type="entry name" value="ParB_N"/>
</dbReference>
<evidence type="ECO:0000313" key="2">
    <source>
        <dbReference type="EMBL" id="KUF08954.1"/>
    </source>
</evidence>